<evidence type="ECO:0000256" key="5">
    <source>
        <dbReference type="ARBA" id="ARBA00022989"/>
    </source>
</evidence>
<keyword evidence="4" id="KW-0812">Transmembrane</keyword>
<name>S8DJ53_9LAMI</name>
<dbReference type="GO" id="GO:0009705">
    <property type="term" value="C:plant-type vacuole membrane"/>
    <property type="evidence" value="ECO:0007669"/>
    <property type="project" value="TreeGrafter"/>
</dbReference>
<dbReference type="PANTHER" id="PTHR31142">
    <property type="entry name" value="TOBAMOVIRUS MULTIPLICATION PROTEIN 1-LIKE ISOFORM X1"/>
    <property type="match status" value="1"/>
</dbReference>
<dbReference type="InterPro" id="IPR009457">
    <property type="entry name" value="THH1/TOM1/TOM3_dom"/>
</dbReference>
<accession>S8DJ53</accession>
<dbReference type="InterPro" id="IPR040226">
    <property type="entry name" value="THH1/TOM1/TOM3"/>
</dbReference>
<sequence length="57" mass="6786">ISLLTLLQIQYLRIEIRVPEYGWTTQKVFHIMNFVVNGLRAVVFGFHKQVFLFHPKV</sequence>
<reference evidence="8 9" key="1">
    <citation type="journal article" date="2013" name="BMC Genomics">
        <title>The miniature genome of a carnivorous plant Genlisea aurea contains a low number of genes and short non-coding sequences.</title>
        <authorList>
            <person name="Leushkin E.V."/>
            <person name="Sutormin R.A."/>
            <person name="Nabieva E.R."/>
            <person name="Penin A.A."/>
            <person name="Kondrashov A.S."/>
            <person name="Logacheva M.D."/>
        </authorList>
    </citation>
    <scope>NUCLEOTIDE SEQUENCE [LARGE SCALE GENOMIC DNA]</scope>
</reference>
<dbReference type="Pfam" id="PF06454">
    <property type="entry name" value="THH1_TOM1-3_dom"/>
    <property type="match status" value="1"/>
</dbReference>
<keyword evidence="3" id="KW-0926">Vacuole</keyword>
<feature type="non-terminal residue" evidence="8">
    <location>
        <position position="1"/>
    </location>
</feature>
<keyword evidence="5" id="KW-1133">Transmembrane helix</keyword>
<feature type="domain" description="THH1/TOM1/TOM3" evidence="7">
    <location>
        <begin position="8"/>
        <end position="57"/>
    </location>
</feature>
<protein>
    <submittedName>
        <fullName evidence="8">Tobamovirus multiplication 1</fullName>
    </submittedName>
</protein>
<dbReference type="AlphaFoldDB" id="S8DJ53"/>
<dbReference type="PANTHER" id="PTHR31142:SF1">
    <property type="entry name" value="TOBAMOVIRUS MULTIPLICATION PROTEIN 1"/>
    <property type="match status" value="1"/>
</dbReference>
<evidence type="ECO:0000256" key="1">
    <source>
        <dbReference type="ARBA" id="ARBA00004128"/>
    </source>
</evidence>
<gene>
    <name evidence="8" type="ORF">M569_11935</name>
</gene>
<keyword evidence="6" id="KW-0472">Membrane</keyword>
<evidence type="ECO:0000256" key="6">
    <source>
        <dbReference type="ARBA" id="ARBA00023136"/>
    </source>
</evidence>
<keyword evidence="9" id="KW-1185">Reference proteome</keyword>
<evidence type="ECO:0000256" key="2">
    <source>
        <dbReference type="ARBA" id="ARBA00006779"/>
    </source>
</evidence>
<evidence type="ECO:0000259" key="7">
    <source>
        <dbReference type="Pfam" id="PF06454"/>
    </source>
</evidence>
<comment type="similarity">
    <text evidence="2">Belongs to the plant tobamovirus multiplication TOM1 protein family.</text>
</comment>
<dbReference type="EMBL" id="AUSU01005851">
    <property type="protein sequence ID" value="EPS62853.1"/>
    <property type="molecule type" value="Genomic_DNA"/>
</dbReference>
<evidence type="ECO:0000256" key="4">
    <source>
        <dbReference type="ARBA" id="ARBA00022692"/>
    </source>
</evidence>
<dbReference type="Proteomes" id="UP000015453">
    <property type="component" value="Unassembled WGS sequence"/>
</dbReference>
<dbReference type="OrthoDB" id="19798at2759"/>
<comment type="subcellular location">
    <subcellularLocation>
        <location evidence="1">Vacuole membrane</location>
        <topology evidence="1">Multi-pass membrane protein</topology>
    </subcellularLocation>
</comment>
<feature type="non-terminal residue" evidence="8">
    <location>
        <position position="57"/>
    </location>
</feature>
<evidence type="ECO:0000313" key="9">
    <source>
        <dbReference type="Proteomes" id="UP000015453"/>
    </source>
</evidence>
<organism evidence="8 9">
    <name type="scientific">Genlisea aurea</name>
    <dbReference type="NCBI Taxonomy" id="192259"/>
    <lineage>
        <taxon>Eukaryota</taxon>
        <taxon>Viridiplantae</taxon>
        <taxon>Streptophyta</taxon>
        <taxon>Embryophyta</taxon>
        <taxon>Tracheophyta</taxon>
        <taxon>Spermatophyta</taxon>
        <taxon>Magnoliopsida</taxon>
        <taxon>eudicotyledons</taxon>
        <taxon>Gunneridae</taxon>
        <taxon>Pentapetalae</taxon>
        <taxon>asterids</taxon>
        <taxon>lamiids</taxon>
        <taxon>Lamiales</taxon>
        <taxon>Lentibulariaceae</taxon>
        <taxon>Genlisea</taxon>
    </lineage>
</organism>
<evidence type="ECO:0000256" key="3">
    <source>
        <dbReference type="ARBA" id="ARBA00022554"/>
    </source>
</evidence>
<comment type="caution">
    <text evidence="8">The sequence shown here is derived from an EMBL/GenBank/DDBJ whole genome shotgun (WGS) entry which is preliminary data.</text>
</comment>
<evidence type="ECO:0000313" key="8">
    <source>
        <dbReference type="EMBL" id="EPS62853.1"/>
    </source>
</evidence>
<proteinExistence type="inferred from homology"/>